<keyword evidence="1" id="KW-1133">Transmembrane helix</keyword>
<dbReference type="Proteomes" id="UP000185557">
    <property type="component" value="Unassembled WGS sequence"/>
</dbReference>
<proteinExistence type="predicted"/>
<evidence type="ECO:0000313" key="3">
    <source>
        <dbReference type="Proteomes" id="UP000185557"/>
    </source>
</evidence>
<gene>
    <name evidence="2" type="ORF">NIES30_25045</name>
</gene>
<keyword evidence="3" id="KW-1185">Reference proteome</keyword>
<keyword evidence="1" id="KW-0812">Transmembrane</keyword>
<evidence type="ECO:0000256" key="1">
    <source>
        <dbReference type="SAM" id="Phobius"/>
    </source>
</evidence>
<dbReference type="RefSeq" id="WP_073611185.1">
    <property type="nucleotide sequence ID" value="NZ_MRCG01000034.1"/>
</dbReference>
<protein>
    <submittedName>
        <fullName evidence="2">Uncharacterized protein</fullName>
    </submittedName>
</protein>
<sequence>MFHLYFGAFDIVLYLAGIYAAMALSKALCDQMDEAEATQNVTTTAPQVAPMQAIAPHLVAPAPKRESVSVKVSAN</sequence>
<evidence type="ECO:0000313" key="2">
    <source>
        <dbReference type="EMBL" id="OKH43339.1"/>
    </source>
</evidence>
<name>A0A1U7IXZ0_9CYAN</name>
<reference evidence="2 3" key="1">
    <citation type="submission" date="2016-11" db="EMBL/GenBank/DDBJ databases">
        <title>Draft Genome Sequences of Nine Cyanobacterial Strains from Diverse Habitats.</title>
        <authorList>
            <person name="Zhu T."/>
            <person name="Hou S."/>
            <person name="Lu X."/>
            <person name="Hess W.R."/>
        </authorList>
    </citation>
    <scope>NUCLEOTIDE SEQUENCE [LARGE SCALE GENOMIC DNA]</scope>
    <source>
        <strain evidence="2 3">NIES-30</strain>
    </source>
</reference>
<keyword evidence="1" id="KW-0472">Membrane</keyword>
<dbReference type="AlphaFoldDB" id="A0A1U7IXZ0"/>
<feature type="transmembrane region" description="Helical" evidence="1">
    <location>
        <begin position="6"/>
        <end position="24"/>
    </location>
</feature>
<dbReference type="EMBL" id="MRCG01000034">
    <property type="protein sequence ID" value="OKH43339.1"/>
    <property type="molecule type" value="Genomic_DNA"/>
</dbReference>
<organism evidence="2 3">
    <name type="scientific">Phormidium tenue NIES-30</name>
    <dbReference type="NCBI Taxonomy" id="549789"/>
    <lineage>
        <taxon>Bacteria</taxon>
        <taxon>Bacillati</taxon>
        <taxon>Cyanobacteriota</taxon>
        <taxon>Cyanophyceae</taxon>
        <taxon>Oscillatoriophycideae</taxon>
        <taxon>Oscillatoriales</taxon>
        <taxon>Oscillatoriaceae</taxon>
        <taxon>Phormidium</taxon>
    </lineage>
</organism>
<dbReference type="OrthoDB" id="574150at2"/>
<accession>A0A1U7IXZ0</accession>
<comment type="caution">
    <text evidence="2">The sequence shown here is derived from an EMBL/GenBank/DDBJ whole genome shotgun (WGS) entry which is preliminary data.</text>
</comment>